<evidence type="ECO:0000256" key="6">
    <source>
        <dbReference type="RuleBase" id="RU362125"/>
    </source>
</evidence>
<dbReference type="InterPro" id="IPR009075">
    <property type="entry name" value="AcylCo_DH/oxidase_C"/>
</dbReference>
<evidence type="ECO:0000259" key="8">
    <source>
        <dbReference type="Pfam" id="PF00441"/>
    </source>
</evidence>
<dbReference type="Pfam" id="PF00441">
    <property type="entry name" value="Acyl-CoA_dh_1"/>
    <property type="match status" value="1"/>
</dbReference>
<keyword evidence="4 6" id="KW-0274">FAD</keyword>
<dbReference type="Gene3D" id="1.20.140.10">
    <property type="entry name" value="Butyryl-CoA Dehydrogenase, subunit A, domain 3"/>
    <property type="match status" value="1"/>
</dbReference>
<dbReference type="GO" id="GO:0003995">
    <property type="term" value="F:acyl-CoA dehydrogenase activity"/>
    <property type="evidence" value="ECO:0007669"/>
    <property type="project" value="TreeGrafter"/>
</dbReference>
<feature type="domain" description="Acyl-CoA dehydrogenase/oxidase N-terminal" evidence="10">
    <location>
        <begin position="21"/>
        <end position="130"/>
    </location>
</feature>
<protein>
    <submittedName>
        <fullName evidence="11">Acyl-CoA dehydrogenase</fullName>
    </submittedName>
</protein>
<comment type="caution">
    <text evidence="11">The sequence shown here is derived from an EMBL/GenBank/DDBJ whole genome shotgun (WGS) entry which is preliminary data.</text>
</comment>
<evidence type="ECO:0000256" key="3">
    <source>
        <dbReference type="ARBA" id="ARBA00022630"/>
    </source>
</evidence>
<dbReference type="Pfam" id="PF02771">
    <property type="entry name" value="Acyl-CoA_dh_N"/>
    <property type="match status" value="1"/>
</dbReference>
<dbReference type="PIRSF" id="PIRSF016578">
    <property type="entry name" value="HsaA"/>
    <property type="match status" value="1"/>
</dbReference>
<evidence type="ECO:0000256" key="1">
    <source>
        <dbReference type="ARBA" id="ARBA00001974"/>
    </source>
</evidence>
<dbReference type="AlphaFoldDB" id="A0A830G914"/>
<dbReference type="Gene3D" id="1.10.540.10">
    <property type="entry name" value="Acyl-CoA dehydrogenase/oxidase, N-terminal domain"/>
    <property type="match status" value="1"/>
</dbReference>
<dbReference type="SUPFAM" id="SSF47203">
    <property type="entry name" value="Acyl-CoA dehydrogenase C-terminal domain-like"/>
    <property type="match status" value="1"/>
</dbReference>
<keyword evidence="3 6" id="KW-0285">Flavoprotein</keyword>
<feature type="region of interest" description="Disordered" evidence="7">
    <location>
        <begin position="121"/>
        <end position="152"/>
    </location>
</feature>
<keyword evidence="5 6" id="KW-0560">Oxidoreductase</keyword>
<evidence type="ECO:0000313" key="12">
    <source>
        <dbReference type="Proteomes" id="UP000608850"/>
    </source>
</evidence>
<evidence type="ECO:0000259" key="9">
    <source>
        <dbReference type="Pfam" id="PF02770"/>
    </source>
</evidence>
<dbReference type="InterPro" id="IPR046373">
    <property type="entry name" value="Acyl-CoA_Oxase/DH_mid-dom_sf"/>
</dbReference>
<evidence type="ECO:0000256" key="2">
    <source>
        <dbReference type="ARBA" id="ARBA00009347"/>
    </source>
</evidence>
<organism evidence="11 12">
    <name type="scientific">Halarchaeum nitratireducens</name>
    <dbReference type="NCBI Taxonomy" id="489913"/>
    <lineage>
        <taxon>Archaea</taxon>
        <taxon>Methanobacteriati</taxon>
        <taxon>Methanobacteriota</taxon>
        <taxon>Stenosarchaea group</taxon>
        <taxon>Halobacteria</taxon>
        <taxon>Halobacteriales</taxon>
        <taxon>Halobacteriaceae</taxon>
    </lineage>
</organism>
<dbReference type="FunFam" id="1.20.140.10:FF:000001">
    <property type="entry name" value="Acyl-CoA dehydrogenase"/>
    <property type="match status" value="1"/>
</dbReference>
<sequence>MLAFRVRPDMELLDESSVPAEVREAKRDARAFAREHVEPNAARHFADGTYPREVVEAAVEADLVGIEISEAYGGRGASLRESLAVTEELFRADAGIGMAIRGRSFGTNVLERYGTDEQKERYLPGIPSGESFTGMAISEPETGSDLAGMTTRAEREGDEWVIDGEKYWIGNGIDADWVLTYVKTEETDDRHANHSLVVVPTDAPGYAAEHIPEKIGMRASQQAHIVFDDCRVPAENLVGERGEGFRMVAEFFDHGRISAAGHGLGIAAAAIEEAWAFVDDREEFGRPIGEFQSVQHDLADMRTEFESARALTWRAAERVETDEAASDWSAMAKTKATETAVECAETGMRLHGGRGVLDEHRISRLYRDARLPLIYEGVNEVQRDIVYKRSEA</sequence>
<accession>A0A830G914</accession>
<evidence type="ECO:0000256" key="7">
    <source>
        <dbReference type="SAM" id="MobiDB-lite"/>
    </source>
</evidence>
<dbReference type="Gene3D" id="2.40.110.10">
    <property type="entry name" value="Butyryl-CoA Dehydrogenase, subunit A, domain 2"/>
    <property type="match status" value="1"/>
</dbReference>
<dbReference type="InterPro" id="IPR013786">
    <property type="entry name" value="AcylCoA_DH/ox_N"/>
</dbReference>
<dbReference type="GO" id="GO:0050660">
    <property type="term" value="F:flavin adenine dinucleotide binding"/>
    <property type="evidence" value="ECO:0007669"/>
    <property type="project" value="InterPro"/>
</dbReference>
<proteinExistence type="inferred from homology"/>
<dbReference type="InterPro" id="IPR009100">
    <property type="entry name" value="AcylCoA_DH/oxidase_NM_dom_sf"/>
</dbReference>
<gene>
    <name evidence="11" type="ORF">GCM10009021_05850</name>
</gene>
<dbReference type="EMBL" id="BMOQ01000002">
    <property type="protein sequence ID" value="GGN09212.1"/>
    <property type="molecule type" value="Genomic_DNA"/>
</dbReference>
<comment type="similarity">
    <text evidence="2 6">Belongs to the acyl-CoA dehydrogenase family.</text>
</comment>
<dbReference type="FunFam" id="2.40.110.10:FF:000002">
    <property type="entry name" value="Acyl-CoA dehydrogenase fadE12"/>
    <property type="match status" value="1"/>
</dbReference>
<evidence type="ECO:0000256" key="4">
    <source>
        <dbReference type="ARBA" id="ARBA00022827"/>
    </source>
</evidence>
<comment type="cofactor">
    <cofactor evidence="1 6">
        <name>FAD</name>
        <dbReference type="ChEBI" id="CHEBI:57692"/>
    </cofactor>
</comment>
<dbReference type="InterPro" id="IPR036250">
    <property type="entry name" value="AcylCo_DH-like_C"/>
</dbReference>
<name>A0A830G914_9EURY</name>
<dbReference type="InterPro" id="IPR006091">
    <property type="entry name" value="Acyl-CoA_Oxase/DH_mid-dom"/>
</dbReference>
<feature type="domain" description="Acyl-CoA dehydrogenase/oxidase C-terminal" evidence="8">
    <location>
        <begin position="242"/>
        <end position="389"/>
    </location>
</feature>
<keyword evidence="12" id="KW-1185">Reference proteome</keyword>
<dbReference type="PANTHER" id="PTHR43884:SF12">
    <property type="entry name" value="ISOVALERYL-COA DEHYDROGENASE, MITOCHONDRIAL-RELATED"/>
    <property type="match status" value="1"/>
</dbReference>
<dbReference type="InterPro" id="IPR037069">
    <property type="entry name" value="AcylCoA_DH/ox_N_sf"/>
</dbReference>
<dbReference type="SUPFAM" id="SSF56645">
    <property type="entry name" value="Acyl-CoA dehydrogenase NM domain-like"/>
    <property type="match status" value="1"/>
</dbReference>
<dbReference type="Proteomes" id="UP000608850">
    <property type="component" value="Unassembled WGS sequence"/>
</dbReference>
<reference evidence="11 12" key="1">
    <citation type="journal article" date="2019" name="Int. J. Syst. Evol. Microbiol.">
        <title>The Global Catalogue of Microorganisms (GCM) 10K type strain sequencing project: providing services to taxonomists for standard genome sequencing and annotation.</title>
        <authorList>
            <consortium name="The Broad Institute Genomics Platform"/>
            <consortium name="The Broad Institute Genome Sequencing Center for Infectious Disease"/>
            <person name="Wu L."/>
            <person name="Ma J."/>
        </authorList>
    </citation>
    <scope>NUCLEOTIDE SEQUENCE [LARGE SCALE GENOMIC DNA]</scope>
    <source>
        <strain evidence="11 12">JCM 16331</strain>
    </source>
</reference>
<dbReference type="PANTHER" id="PTHR43884">
    <property type="entry name" value="ACYL-COA DEHYDROGENASE"/>
    <property type="match status" value="1"/>
</dbReference>
<evidence type="ECO:0000256" key="5">
    <source>
        <dbReference type="ARBA" id="ARBA00023002"/>
    </source>
</evidence>
<evidence type="ECO:0000313" key="11">
    <source>
        <dbReference type="EMBL" id="GGN09212.1"/>
    </source>
</evidence>
<evidence type="ECO:0000259" key="10">
    <source>
        <dbReference type="Pfam" id="PF02771"/>
    </source>
</evidence>
<dbReference type="Pfam" id="PF02770">
    <property type="entry name" value="Acyl-CoA_dh_M"/>
    <property type="match status" value="1"/>
</dbReference>
<feature type="domain" description="Acyl-CoA oxidase/dehydrogenase middle" evidence="9">
    <location>
        <begin position="135"/>
        <end position="230"/>
    </location>
</feature>